<evidence type="ECO:0000313" key="3">
    <source>
        <dbReference type="Proteomes" id="UP000182257"/>
    </source>
</evidence>
<name>A0A1H4B5D2_XYLRU</name>
<reference evidence="2 3" key="1">
    <citation type="submission" date="2016-10" db="EMBL/GenBank/DDBJ databases">
        <authorList>
            <person name="de Groot N.N."/>
        </authorList>
    </citation>
    <scope>NUCLEOTIDE SEQUENCE [LARGE SCALE GENOMIC DNA]</scope>
    <source>
        <strain evidence="2 3">D31d</strain>
    </source>
</reference>
<feature type="compositionally biased region" description="Basic and acidic residues" evidence="1">
    <location>
        <begin position="256"/>
        <end position="269"/>
    </location>
</feature>
<evidence type="ECO:0000256" key="1">
    <source>
        <dbReference type="SAM" id="MobiDB-lite"/>
    </source>
</evidence>
<dbReference type="AlphaFoldDB" id="A0A1H4B5D2"/>
<dbReference type="EMBL" id="FNRF01000002">
    <property type="protein sequence ID" value="SEA43168.1"/>
    <property type="molecule type" value="Genomic_DNA"/>
</dbReference>
<dbReference type="OrthoDB" id="9757917at2"/>
<organism evidence="2 3">
    <name type="scientific">Xylanibacter ruminicola</name>
    <name type="common">Prevotella ruminicola</name>
    <dbReference type="NCBI Taxonomy" id="839"/>
    <lineage>
        <taxon>Bacteria</taxon>
        <taxon>Pseudomonadati</taxon>
        <taxon>Bacteroidota</taxon>
        <taxon>Bacteroidia</taxon>
        <taxon>Bacteroidales</taxon>
        <taxon>Prevotellaceae</taxon>
        <taxon>Xylanibacter</taxon>
    </lineage>
</organism>
<gene>
    <name evidence="2" type="ORF">SAMN05216462_1522</name>
</gene>
<dbReference type="RefSeq" id="WP_074760904.1">
    <property type="nucleotide sequence ID" value="NZ_FNRF01000002.1"/>
</dbReference>
<feature type="region of interest" description="Disordered" evidence="1">
    <location>
        <begin position="256"/>
        <end position="291"/>
    </location>
</feature>
<proteinExistence type="predicted"/>
<evidence type="ECO:0000313" key="2">
    <source>
        <dbReference type="EMBL" id="SEA43168.1"/>
    </source>
</evidence>
<feature type="compositionally biased region" description="Basic residues" evidence="1">
    <location>
        <begin position="277"/>
        <end position="291"/>
    </location>
</feature>
<protein>
    <submittedName>
        <fullName evidence="2">Uncharacterized protein</fullName>
    </submittedName>
</protein>
<sequence>MKQRIFTPQFCEDLEANINENLDKYNNPEFSWEDEARSQDAIRELSFEQPDLSGMMEYADNCLAANDFYAGKILFESYENLTPLHAAQSHFWQYLSHVVLYKYMCTRWAKGDGTQLTYNNVKEHWFYGQGRIRNWLEGLYWSFKCSAIKQEDGTYDYTYTQFLFSIQKLRDRGIGAATYVMSNPAAVRGILKFYMDELKKKDSDPASSVFDKHFEYRTDKCIQLINKLGGVIDIGVYSEEDFYNFLDDNREYIKSVGDRKKEKKERDEAMAAAGITSKKKKHKKNKKRKRK</sequence>
<dbReference type="Pfam" id="PF19866">
    <property type="entry name" value="DUF6339"/>
    <property type="match status" value="1"/>
</dbReference>
<dbReference type="InterPro" id="IPR045920">
    <property type="entry name" value="DUF6339"/>
</dbReference>
<dbReference type="Proteomes" id="UP000182257">
    <property type="component" value="Unassembled WGS sequence"/>
</dbReference>
<accession>A0A1H4B5D2</accession>